<evidence type="ECO:0000313" key="4">
    <source>
        <dbReference type="Proteomes" id="UP000234545"/>
    </source>
</evidence>
<dbReference type="OrthoDB" id="3239865at2"/>
<evidence type="ECO:0000256" key="1">
    <source>
        <dbReference type="SAM" id="MobiDB-lite"/>
    </source>
</evidence>
<protein>
    <submittedName>
        <fullName evidence="3">Phosphotransferase</fullName>
    </submittedName>
</protein>
<name>A0A2I1I5S0_9ACTO</name>
<feature type="region of interest" description="Disordered" evidence="1">
    <location>
        <begin position="474"/>
        <end position="529"/>
    </location>
</feature>
<gene>
    <name evidence="3" type="ORF">CYJ25_04285</name>
</gene>
<evidence type="ECO:0000259" key="2">
    <source>
        <dbReference type="Pfam" id="PF01636"/>
    </source>
</evidence>
<organism evidence="3 4">
    <name type="scientific">Schaalia turicensis</name>
    <dbReference type="NCBI Taxonomy" id="131111"/>
    <lineage>
        <taxon>Bacteria</taxon>
        <taxon>Bacillati</taxon>
        <taxon>Actinomycetota</taxon>
        <taxon>Actinomycetes</taxon>
        <taxon>Actinomycetales</taxon>
        <taxon>Actinomycetaceae</taxon>
        <taxon>Schaalia</taxon>
    </lineage>
</organism>
<dbReference type="InterPro" id="IPR002575">
    <property type="entry name" value="Aminoglycoside_PTrfase"/>
</dbReference>
<proteinExistence type="predicted"/>
<feature type="region of interest" description="Disordered" evidence="1">
    <location>
        <begin position="395"/>
        <end position="422"/>
    </location>
</feature>
<dbReference type="EMBL" id="PKKJ01000003">
    <property type="protein sequence ID" value="PKY66449.1"/>
    <property type="molecule type" value="Genomic_DNA"/>
</dbReference>
<dbReference type="InterPro" id="IPR011009">
    <property type="entry name" value="Kinase-like_dom_sf"/>
</dbReference>
<dbReference type="Gene3D" id="3.90.1200.10">
    <property type="match status" value="1"/>
</dbReference>
<reference evidence="3 4" key="1">
    <citation type="submission" date="2017-12" db="EMBL/GenBank/DDBJ databases">
        <title>Phylogenetic diversity of female urinary microbiome.</title>
        <authorList>
            <person name="Thomas-White K."/>
            <person name="Wolfe A.J."/>
        </authorList>
    </citation>
    <scope>NUCLEOTIDE SEQUENCE [LARGE SCALE GENOMIC DNA]</scope>
    <source>
        <strain evidence="3 4">UMB0250</strain>
    </source>
</reference>
<feature type="region of interest" description="Disordered" evidence="1">
    <location>
        <begin position="315"/>
        <end position="358"/>
    </location>
</feature>
<dbReference type="SUPFAM" id="SSF56112">
    <property type="entry name" value="Protein kinase-like (PK-like)"/>
    <property type="match status" value="1"/>
</dbReference>
<feature type="domain" description="Aminoglycoside phosphotransferase" evidence="2">
    <location>
        <begin position="65"/>
        <end position="254"/>
    </location>
</feature>
<evidence type="ECO:0000313" key="3">
    <source>
        <dbReference type="EMBL" id="PKY66449.1"/>
    </source>
</evidence>
<dbReference type="Pfam" id="PF01636">
    <property type="entry name" value="APH"/>
    <property type="match status" value="1"/>
</dbReference>
<feature type="compositionally biased region" description="Basic and acidic residues" evidence="1">
    <location>
        <begin position="519"/>
        <end position="529"/>
    </location>
</feature>
<accession>A0A2I1I5S0</accession>
<comment type="caution">
    <text evidence="3">The sequence shown here is derived from an EMBL/GenBank/DDBJ whole genome shotgun (WGS) entry which is preliminary data.</text>
</comment>
<feature type="compositionally biased region" description="Low complexity" evidence="1">
    <location>
        <begin position="317"/>
        <end position="358"/>
    </location>
</feature>
<sequence length="529" mass="56287">MMRPKTPLELAALATAAVPGLSVAGLREPQFADEVLSVTGIIDSAGNKWTVTCPHSSVGGLDLDAQSGVLSRLAKAKDAKKIPFDVPRIHGTTLTPEGDRVIVHQDLGGHPMSDDDFDNPDLLPASLGKALAALHNLPPVIYTGINLPAYSVAECRERHLAMLDEVASQVLIPANLWNRWEAALEDLSLWRFPAAPIHGDIQGNSVIVEAGIVRAMTGFTSAHVGDPAQDIAWVLASASDAFLERFRAAYSQERTVADLQLFTRAQLLSELAIVRWLVHGLHAEDRSIISDARHMLSELSTDLGDAQIVERPHAHVAQTQDSQASASDTTAPSAPSSASSASAPSSSGSPASASASSSRRMAASATSSFAGAELTNQKTEVIDFNVVAGRVGANLSDSGDYVDSDDYAEPDRCADDDSYSEVDADFDRDVPEEKASLATRFGLPASLFTRFGRHGRHGHDVEALLADYDDANKRVDDDRADDDDPQQSGSQAESGSASTSSARSASSVFRASTDVNEAPTERLHFLDQE</sequence>
<feature type="compositionally biased region" description="Low complexity" evidence="1">
    <location>
        <begin position="487"/>
        <end position="513"/>
    </location>
</feature>
<dbReference type="Proteomes" id="UP000234545">
    <property type="component" value="Unassembled WGS sequence"/>
</dbReference>
<dbReference type="GO" id="GO:0016740">
    <property type="term" value="F:transferase activity"/>
    <property type="evidence" value="ECO:0007669"/>
    <property type="project" value="UniProtKB-KW"/>
</dbReference>
<keyword evidence="3" id="KW-0808">Transferase</keyword>
<dbReference type="AlphaFoldDB" id="A0A2I1I5S0"/>